<feature type="domain" description="FAD-binding" evidence="7">
    <location>
        <begin position="16"/>
        <end position="337"/>
    </location>
</feature>
<dbReference type="InterPro" id="IPR050493">
    <property type="entry name" value="FAD-dep_Monooxygenase_BioMet"/>
</dbReference>
<dbReference type="InterPro" id="IPR036396">
    <property type="entry name" value="Cyt_P450_sf"/>
</dbReference>
<evidence type="ECO:0000313" key="8">
    <source>
        <dbReference type="EMBL" id="USP80377.1"/>
    </source>
</evidence>
<dbReference type="OrthoDB" id="16820at2759"/>
<dbReference type="PANTHER" id="PTHR13789:SF236">
    <property type="entry name" value="MONOOXYGENASE, PUTATIVE (AFU_ORTHOLOGUE AFUA_6G12060)-RELATED"/>
    <property type="match status" value="1"/>
</dbReference>
<dbReference type="GO" id="GO:0071949">
    <property type="term" value="F:FAD binding"/>
    <property type="evidence" value="ECO:0007669"/>
    <property type="project" value="InterPro"/>
</dbReference>
<dbReference type="Proteomes" id="UP001056012">
    <property type="component" value="Chromosome 5"/>
</dbReference>
<keyword evidence="6" id="KW-0472">Membrane</keyword>
<dbReference type="AlphaFoldDB" id="A0A9Q9DV18"/>
<dbReference type="InterPro" id="IPR036188">
    <property type="entry name" value="FAD/NAD-bd_sf"/>
</dbReference>
<keyword evidence="9" id="KW-1185">Reference proteome</keyword>
<dbReference type="EMBL" id="CP089278">
    <property type="protein sequence ID" value="USP80377.1"/>
    <property type="molecule type" value="Genomic_DNA"/>
</dbReference>
<dbReference type="SUPFAM" id="SSF48264">
    <property type="entry name" value="Cytochrome P450"/>
    <property type="match status" value="1"/>
</dbReference>
<reference evidence="8" key="1">
    <citation type="submission" date="2021-12" db="EMBL/GenBank/DDBJ databases">
        <title>Curvularia clavata genome.</title>
        <authorList>
            <person name="Cao Y."/>
        </authorList>
    </citation>
    <scope>NUCLEOTIDE SEQUENCE</scope>
    <source>
        <strain evidence="8">Yc1106</strain>
    </source>
</reference>
<keyword evidence="6" id="KW-0812">Transmembrane</keyword>
<evidence type="ECO:0000256" key="6">
    <source>
        <dbReference type="SAM" id="Phobius"/>
    </source>
</evidence>
<accession>A0A9Q9DV18</accession>
<dbReference type="GO" id="GO:0016705">
    <property type="term" value="F:oxidoreductase activity, acting on paired donors, with incorporation or reduction of molecular oxygen"/>
    <property type="evidence" value="ECO:0007669"/>
    <property type="project" value="InterPro"/>
</dbReference>
<evidence type="ECO:0000259" key="7">
    <source>
        <dbReference type="Pfam" id="PF01494"/>
    </source>
</evidence>
<dbReference type="VEuPathDB" id="FungiDB:yc1106_07651"/>
<evidence type="ECO:0000256" key="2">
    <source>
        <dbReference type="ARBA" id="ARBA00022630"/>
    </source>
</evidence>
<keyword evidence="3" id="KW-0274">FAD</keyword>
<organism evidence="8 9">
    <name type="scientific">Curvularia clavata</name>
    <dbReference type="NCBI Taxonomy" id="95742"/>
    <lineage>
        <taxon>Eukaryota</taxon>
        <taxon>Fungi</taxon>
        <taxon>Dikarya</taxon>
        <taxon>Ascomycota</taxon>
        <taxon>Pezizomycotina</taxon>
        <taxon>Dothideomycetes</taxon>
        <taxon>Pleosporomycetidae</taxon>
        <taxon>Pleosporales</taxon>
        <taxon>Pleosporineae</taxon>
        <taxon>Pleosporaceae</taxon>
        <taxon>Curvularia</taxon>
    </lineage>
</organism>
<dbReference type="PANTHER" id="PTHR13789">
    <property type="entry name" value="MONOOXYGENASE"/>
    <property type="match status" value="1"/>
</dbReference>
<dbReference type="SUPFAM" id="SSF51905">
    <property type="entry name" value="FAD/NAD(P)-binding domain"/>
    <property type="match status" value="1"/>
</dbReference>
<comment type="similarity">
    <text evidence="1">Belongs to the paxM FAD-dependent monooxygenase family.</text>
</comment>
<keyword evidence="4" id="KW-0560">Oxidoreductase</keyword>
<feature type="transmembrane region" description="Helical" evidence="6">
    <location>
        <begin position="12"/>
        <end position="34"/>
    </location>
</feature>
<evidence type="ECO:0000256" key="3">
    <source>
        <dbReference type="ARBA" id="ARBA00022827"/>
    </source>
</evidence>
<dbReference type="Gene3D" id="3.50.50.60">
    <property type="entry name" value="FAD/NAD(P)-binding domain"/>
    <property type="match status" value="1"/>
</dbReference>
<evidence type="ECO:0000256" key="4">
    <source>
        <dbReference type="ARBA" id="ARBA00023002"/>
    </source>
</evidence>
<evidence type="ECO:0000256" key="5">
    <source>
        <dbReference type="ARBA" id="ARBA00023033"/>
    </source>
</evidence>
<dbReference type="GO" id="GO:0004497">
    <property type="term" value="F:monooxygenase activity"/>
    <property type="evidence" value="ECO:0007669"/>
    <property type="project" value="UniProtKB-KW"/>
</dbReference>
<dbReference type="GO" id="GO:0005506">
    <property type="term" value="F:iron ion binding"/>
    <property type="evidence" value="ECO:0007669"/>
    <property type="project" value="InterPro"/>
</dbReference>
<dbReference type="InterPro" id="IPR001128">
    <property type="entry name" value="Cyt_P450"/>
</dbReference>
<keyword evidence="5" id="KW-0503">Monooxygenase</keyword>
<keyword evidence="2" id="KW-0285">Flavoprotein</keyword>
<dbReference type="Pfam" id="PF01494">
    <property type="entry name" value="FAD_binding_3"/>
    <property type="match status" value="1"/>
</dbReference>
<name>A0A9Q9DV18_CURCL</name>
<gene>
    <name evidence="8" type="ORF">yc1106_07651</name>
</gene>
<dbReference type="Pfam" id="PF00067">
    <property type="entry name" value="p450"/>
    <property type="match status" value="1"/>
</dbReference>
<dbReference type="GO" id="GO:0020037">
    <property type="term" value="F:heme binding"/>
    <property type="evidence" value="ECO:0007669"/>
    <property type="project" value="InterPro"/>
</dbReference>
<sequence>MDSKINFERSPATNISILVVGGGIGGLCFAIEAYRKGHNVRVIERRPGLDDLGDIIVLQPASLRSPKRWPGFMERLAVFAYEPVLVWKVYDGTLLGKVQLGPEGDKALPINRNDFHAALFNYAIDIGILVEFNTAVQEYQESGIAGKVKLTDGRMLEADLVVAADGVGSTSWKLITGRKEEAISTGFAVYRVSFPAEPALKNPIIAKEFNGCKTYMGIHFGPDVHGVFGKNESTIWWTMTHKDSGNAEENWAQNAPVENALPYVRDWAPFYSELIKATPGGKAIDWKLMWRNPQPKMVSPQGRVAQMGDAAHAFLPTSGSGAAMAMEDGFTLAACLHIASQRGRHKGDIPLACRVYNLLRFERVACAQLQGFANRELLHKADFAALKKDSSKLPVEMKRWMGNHDPEQYAYDMYEAAANHLIDKTPFADTNYFPGYIYKPWTIQELISASERGEKIELEDAMADLQGEIVDLGAWVQWYAFDVIGEITFKQRFGFKEQRKDINNTIAGIETGLVYASLVGQIPSLHDYLLGSATVNYILTKLTGGAGNPMPTIDQQVKGSVHMTDNDCLGHLSANLLAGSDTTAISLRAVFYYLLKNNNSYRTLQKEIDDANTAGKLSPIITFSESLQLKYLQACLKEAMRMHPGVQFPLERVVPAGGATLCDVYLREGTIVGVNPGVVHRNTNIFGPDSDQFRPERWLNPDEEVVKMMERNILTFGAGVRTCTGKNIAIMEMGKLVPQIIRLFDIEWASNKPEWKVETYWFAKQSDLHVRMRFRTAL</sequence>
<dbReference type="SUPFAM" id="SSF54373">
    <property type="entry name" value="FAD-linked reductases, C-terminal domain"/>
    <property type="match status" value="1"/>
</dbReference>
<dbReference type="Gene3D" id="1.10.630.10">
    <property type="entry name" value="Cytochrome P450"/>
    <property type="match status" value="1"/>
</dbReference>
<dbReference type="InterPro" id="IPR002938">
    <property type="entry name" value="FAD-bd"/>
</dbReference>
<protein>
    <submittedName>
        <fullName evidence="8">UbiH, 2-polyprenyl-6-methoxyphenol hydroxylase and related FAD-dependent oxidoreductase</fullName>
    </submittedName>
</protein>
<proteinExistence type="inferred from homology"/>
<dbReference type="PRINTS" id="PR00420">
    <property type="entry name" value="RNGMNOXGNASE"/>
</dbReference>
<evidence type="ECO:0000256" key="1">
    <source>
        <dbReference type="ARBA" id="ARBA00007992"/>
    </source>
</evidence>
<evidence type="ECO:0000313" key="9">
    <source>
        <dbReference type="Proteomes" id="UP001056012"/>
    </source>
</evidence>
<dbReference type="CDD" id="cd11060">
    <property type="entry name" value="CYP57A1-like"/>
    <property type="match status" value="1"/>
</dbReference>
<keyword evidence="6" id="KW-1133">Transmembrane helix</keyword>